<protein>
    <recommendedName>
        <fullName evidence="3">ABM domain-containing protein</fullName>
    </recommendedName>
</protein>
<evidence type="ECO:0000313" key="1">
    <source>
        <dbReference type="EMBL" id="TCO27594.1"/>
    </source>
</evidence>
<dbReference type="InterPro" id="IPR011008">
    <property type="entry name" value="Dimeric_a/b-barrel"/>
</dbReference>
<name>A0ABY2BPQ8_9ACTN</name>
<dbReference type="Proteomes" id="UP000295818">
    <property type="component" value="Unassembled WGS sequence"/>
</dbReference>
<sequence length="202" mass="22353">MFVQVIQGQVADAEQAHAALDRWVEELAPNAAGWLGTTAGVTDDGQLIVLARFESEEAARRNSEQPDQDKWWGEMSSQLSGAAIFHDSDDVVTDVVGEPDSAGFVQVMQGQGNNPDRARELMNTDQDKWAAFRPDIVGTMAAMYGDGEYTMAMYFTSEAEARVGEQKEPPPELKAQMDELNAMSTGMPTFYDLKHPWLYSPR</sequence>
<gene>
    <name evidence="1" type="ORF">EV644_103294</name>
</gene>
<evidence type="ECO:0008006" key="3">
    <source>
        <dbReference type="Google" id="ProtNLM"/>
    </source>
</evidence>
<dbReference type="SUPFAM" id="SSF54909">
    <property type="entry name" value="Dimeric alpha+beta barrel"/>
    <property type="match status" value="1"/>
</dbReference>
<reference evidence="1 2" key="1">
    <citation type="journal article" date="2015" name="Stand. Genomic Sci.">
        <title>Genomic Encyclopedia of Bacterial and Archaeal Type Strains, Phase III: the genomes of soil and plant-associated and newly described type strains.</title>
        <authorList>
            <person name="Whitman W.B."/>
            <person name="Woyke T."/>
            <person name="Klenk H.P."/>
            <person name="Zhou Y."/>
            <person name="Lilburn T.G."/>
            <person name="Beck B.J."/>
            <person name="De Vos P."/>
            <person name="Vandamme P."/>
            <person name="Eisen J.A."/>
            <person name="Garrity G."/>
            <person name="Hugenholtz P."/>
            <person name="Kyrpides N.C."/>
        </authorList>
    </citation>
    <scope>NUCLEOTIDE SEQUENCE [LARGE SCALE GENOMIC DNA]</scope>
    <source>
        <strain evidence="1 2">VKM Ac-2538</strain>
    </source>
</reference>
<dbReference type="EMBL" id="SLWM01000003">
    <property type="protein sequence ID" value="TCO27594.1"/>
    <property type="molecule type" value="Genomic_DNA"/>
</dbReference>
<proteinExistence type="predicted"/>
<comment type="caution">
    <text evidence="1">The sequence shown here is derived from an EMBL/GenBank/DDBJ whole genome shotgun (WGS) entry which is preliminary data.</text>
</comment>
<organism evidence="1 2">
    <name type="scientific">Kribbella orskensis</name>
    <dbReference type="NCBI Taxonomy" id="2512216"/>
    <lineage>
        <taxon>Bacteria</taxon>
        <taxon>Bacillati</taxon>
        <taxon>Actinomycetota</taxon>
        <taxon>Actinomycetes</taxon>
        <taxon>Propionibacteriales</taxon>
        <taxon>Kribbellaceae</taxon>
        <taxon>Kribbella</taxon>
    </lineage>
</organism>
<evidence type="ECO:0000313" key="2">
    <source>
        <dbReference type="Proteomes" id="UP000295818"/>
    </source>
</evidence>
<dbReference type="RefSeq" id="WP_132189988.1">
    <property type="nucleotide sequence ID" value="NZ_SLWM01000003.1"/>
</dbReference>
<accession>A0ABY2BPQ8</accession>
<keyword evidence="2" id="KW-1185">Reference proteome</keyword>